<dbReference type="AlphaFoldDB" id="A0A174NLK3"/>
<feature type="transmembrane region" description="Helical" evidence="1">
    <location>
        <begin position="33"/>
        <end position="52"/>
    </location>
</feature>
<gene>
    <name evidence="2" type="ORF">ERS852494_02369</name>
</gene>
<evidence type="ECO:0000313" key="3">
    <source>
        <dbReference type="Proteomes" id="UP000095657"/>
    </source>
</evidence>
<name>A0A174NLK3_9BACE</name>
<evidence type="ECO:0000313" key="2">
    <source>
        <dbReference type="EMBL" id="CUP49504.1"/>
    </source>
</evidence>
<feature type="transmembrane region" description="Helical" evidence="1">
    <location>
        <begin position="7"/>
        <end position="27"/>
    </location>
</feature>
<protein>
    <submittedName>
        <fullName evidence="2">Uncharacterized protein</fullName>
    </submittedName>
</protein>
<proteinExistence type="predicted"/>
<keyword evidence="1" id="KW-0812">Transmembrane</keyword>
<sequence>MKKSRIILLIIFIISIGLIYFTLHIPSNILENFINIGNFFIMFGWLLIPEILKNL</sequence>
<dbReference type="EMBL" id="CZAI01000005">
    <property type="protein sequence ID" value="CUP49504.1"/>
    <property type="molecule type" value="Genomic_DNA"/>
</dbReference>
<reference evidence="2 3" key="1">
    <citation type="submission" date="2015-09" db="EMBL/GenBank/DDBJ databases">
        <authorList>
            <consortium name="Pathogen Informatics"/>
        </authorList>
    </citation>
    <scope>NUCLEOTIDE SEQUENCE [LARGE SCALE GENOMIC DNA]</scope>
    <source>
        <strain evidence="2 3">2789STDY5834880</strain>
    </source>
</reference>
<dbReference type="STRING" id="47678.ERS852494_02369"/>
<accession>A0A174NLK3</accession>
<evidence type="ECO:0000256" key="1">
    <source>
        <dbReference type="SAM" id="Phobius"/>
    </source>
</evidence>
<keyword evidence="1" id="KW-1133">Transmembrane helix</keyword>
<organism evidence="2 3">
    <name type="scientific">Bacteroides caccae</name>
    <dbReference type="NCBI Taxonomy" id="47678"/>
    <lineage>
        <taxon>Bacteria</taxon>
        <taxon>Pseudomonadati</taxon>
        <taxon>Bacteroidota</taxon>
        <taxon>Bacteroidia</taxon>
        <taxon>Bacteroidales</taxon>
        <taxon>Bacteroidaceae</taxon>
        <taxon>Bacteroides</taxon>
    </lineage>
</organism>
<keyword evidence="1" id="KW-0472">Membrane</keyword>
<dbReference type="Proteomes" id="UP000095657">
    <property type="component" value="Unassembled WGS sequence"/>
</dbReference>